<dbReference type="GO" id="GO:0000155">
    <property type="term" value="F:phosphorelay sensor kinase activity"/>
    <property type="evidence" value="ECO:0007669"/>
    <property type="project" value="InterPro"/>
</dbReference>
<gene>
    <name evidence="2" type="ORF">D3272_11135</name>
</gene>
<dbReference type="Pfam" id="PF07475">
    <property type="entry name" value="Hpr_kinase_C"/>
    <property type="match status" value="1"/>
</dbReference>
<dbReference type="GO" id="GO:0005524">
    <property type="term" value="F:ATP binding"/>
    <property type="evidence" value="ECO:0007669"/>
    <property type="project" value="InterPro"/>
</dbReference>
<sequence length="148" mass="15270">MNLHAVALVVGEAGLLIRGGSGAGKTRLALALVDAARRDGTFASLVADDRALVSRHGDRLVARPHPALAGLAERRGFGILPVAHEPACALVLVVDLVAGWPERLPQPDARRCEISRVVLPRLAVAAEASTPDAVVLILSVLAASCGQA</sequence>
<dbReference type="CDD" id="cd01918">
    <property type="entry name" value="HprK_C"/>
    <property type="match status" value="1"/>
</dbReference>
<reference evidence="2 3" key="1">
    <citation type="submission" date="2018-09" db="EMBL/GenBank/DDBJ databases">
        <authorList>
            <person name="Grouzdev D.S."/>
            <person name="Krutkina M.S."/>
        </authorList>
    </citation>
    <scope>NUCLEOTIDE SEQUENCE [LARGE SCALE GENOMIC DNA]</scope>
    <source>
        <strain evidence="2 3">RmlP001</strain>
    </source>
</reference>
<feature type="domain" description="HPr kinase/phosphorylase C-terminal" evidence="1">
    <location>
        <begin position="2"/>
        <end position="83"/>
    </location>
</feature>
<dbReference type="AlphaFoldDB" id="A0A4V1RIR1"/>
<dbReference type="EMBL" id="QYBC01000008">
    <property type="protein sequence ID" value="RYB05113.1"/>
    <property type="molecule type" value="Genomic_DNA"/>
</dbReference>
<reference evidence="2 3" key="2">
    <citation type="submission" date="2019-02" db="EMBL/GenBank/DDBJ databases">
        <title>'Lichenibacterium ramalinii' gen. nov. sp. nov., 'Lichenibacterium minor' gen. nov. sp. nov.</title>
        <authorList>
            <person name="Pankratov T."/>
        </authorList>
    </citation>
    <scope>NUCLEOTIDE SEQUENCE [LARGE SCALE GENOMIC DNA]</scope>
    <source>
        <strain evidence="2 3">RmlP001</strain>
    </source>
</reference>
<proteinExistence type="predicted"/>
<accession>A0A4V1RIR1</accession>
<keyword evidence="3" id="KW-1185">Reference proteome</keyword>
<evidence type="ECO:0000259" key="1">
    <source>
        <dbReference type="Pfam" id="PF07475"/>
    </source>
</evidence>
<comment type="caution">
    <text evidence="2">The sequence shown here is derived from an EMBL/GenBank/DDBJ whole genome shotgun (WGS) entry which is preliminary data.</text>
</comment>
<protein>
    <submittedName>
        <fullName evidence="2">Aldolase</fullName>
    </submittedName>
</protein>
<dbReference type="InterPro" id="IPR011104">
    <property type="entry name" value="Hpr_kin/Pase_C"/>
</dbReference>
<evidence type="ECO:0000313" key="2">
    <source>
        <dbReference type="EMBL" id="RYB05113.1"/>
    </source>
</evidence>
<dbReference type="InterPro" id="IPR027417">
    <property type="entry name" value="P-loop_NTPase"/>
</dbReference>
<dbReference type="SUPFAM" id="SSF53795">
    <property type="entry name" value="PEP carboxykinase-like"/>
    <property type="match status" value="1"/>
</dbReference>
<dbReference type="GO" id="GO:0006109">
    <property type="term" value="P:regulation of carbohydrate metabolic process"/>
    <property type="evidence" value="ECO:0007669"/>
    <property type="project" value="InterPro"/>
</dbReference>
<organism evidence="2 3">
    <name type="scientific">Lichenibacterium ramalinae</name>
    <dbReference type="NCBI Taxonomy" id="2316527"/>
    <lineage>
        <taxon>Bacteria</taxon>
        <taxon>Pseudomonadati</taxon>
        <taxon>Pseudomonadota</taxon>
        <taxon>Alphaproteobacteria</taxon>
        <taxon>Hyphomicrobiales</taxon>
        <taxon>Lichenihabitantaceae</taxon>
        <taxon>Lichenibacterium</taxon>
    </lineage>
</organism>
<dbReference type="Gene3D" id="3.40.50.300">
    <property type="entry name" value="P-loop containing nucleotide triphosphate hydrolases"/>
    <property type="match status" value="1"/>
</dbReference>
<dbReference type="Proteomes" id="UP000289411">
    <property type="component" value="Unassembled WGS sequence"/>
</dbReference>
<dbReference type="OrthoDB" id="8326226at2"/>
<name>A0A4V1RIR1_9HYPH</name>
<evidence type="ECO:0000313" key="3">
    <source>
        <dbReference type="Proteomes" id="UP000289411"/>
    </source>
</evidence>